<dbReference type="InterPro" id="IPR014600">
    <property type="entry name" value="UCP035905_mem"/>
</dbReference>
<evidence type="ECO:0000256" key="1">
    <source>
        <dbReference type="SAM" id="MobiDB-lite"/>
    </source>
</evidence>
<feature type="transmembrane region" description="Helical" evidence="2">
    <location>
        <begin position="822"/>
        <end position="841"/>
    </location>
</feature>
<feature type="transmembrane region" description="Helical" evidence="2">
    <location>
        <begin position="719"/>
        <end position="741"/>
    </location>
</feature>
<feature type="transmembrane region" description="Helical" evidence="2">
    <location>
        <begin position="753"/>
        <end position="773"/>
    </location>
</feature>
<evidence type="ECO:0000313" key="4">
    <source>
        <dbReference type="Proteomes" id="UP000244446"/>
    </source>
</evidence>
<protein>
    <submittedName>
        <fullName evidence="3">DUF2339 domain-containing protein</fullName>
    </submittedName>
</protein>
<dbReference type="Proteomes" id="UP000244446">
    <property type="component" value="Unassembled WGS sequence"/>
</dbReference>
<dbReference type="InterPro" id="IPR019286">
    <property type="entry name" value="DUF2339_TM"/>
</dbReference>
<feature type="region of interest" description="Disordered" evidence="1">
    <location>
        <begin position="67"/>
        <end position="102"/>
    </location>
</feature>
<name>A0A2T7G9K0_9RHOB</name>
<feature type="transmembrane region" description="Helical" evidence="2">
    <location>
        <begin position="848"/>
        <end position="868"/>
    </location>
</feature>
<evidence type="ECO:0000313" key="3">
    <source>
        <dbReference type="EMBL" id="PVA11089.1"/>
    </source>
</evidence>
<feature type="transmembrane region" description="Helical" evidence="2">
    <location>
        <begin position="453"/>
        <end position="474"/>
    </location>
</feature>
<dbReference type="Pfam" id="PF10101">
    <property type="entry name" value="DUF2339"/>
    <property type="match status" value="1"/>
</dbReference>
<dbReference type="PANTHER" id="PTHR38434">
    <property type="entry name" value="BLL2549 PROTEIN"/>
    <property type="match status" value="1"/>
</dbReference>
<feature type="transmembrane region" description="Helical" evidence="2">
    <location>
        <begin position="390"/>
        <end position="407"/>
    </location>
</feature>
<dbReference type="EMBL" id="QCYH01000002">
    <property type="protein sequence ID" value="PVA11089.1"/>
    <property type="molecule type" value="Genomic_DNA"/>
</dbReference>
<proteinExistence type="predicted"/>
<feature type="compositionally biased region" description="Basic and acidic residues" evidence="1">
    <location>
        <begin position="67"/>
        <end position="80"/>
    </location>
</feature>
<feature type="transmembrane region" description="Helical" evidence="2">
    <location>
        <begin position="510"/>
        <end position="532"/>
    </location>
</feature>
<feature type="transmembrane region" description="Helical" evidence="2">
    <location>
        <begin position="593"/>
        <end position="610"/>
    </location>
</feature>
<feature type="transmembrane region" description="Helical" evidence="2">
    <location>
        <begin position="874"/>
        <end position="893"/>
    </location>
</feature>
<organism evidence="3 4">
    <name type="scientific">Pelagivirga sediminicola</name>
    <dbReference type="NCBI Taxonomy" id="2170575"/>
    <lineage>
        <taxon>Bacteria</taxon>
        <taxon>Pseudomonadati</taxon>
        <taxon>Pseudomonadota</taxon>
        <taxon>Alphaproteobacteria</taxon>
        <taxon>Rhodobacterales</taxon>
        <taxon>Paracoccaceae</taxon>
        <taxon>Pelagivirga</taxon>
    </lineage>
</organism>
<accession>A0A2T7G9K0</accession>
<keyword evidence="4" id="KW-1185">Reference proteome</keyword>
<feature type="transmembrane region" description="Helical" evidence="2">
    <location>
        <begin position="568"/>
        <end position="584"/>
    </location>
</feature>
<feature type="transmembrane region" description="Helical" evidence="2">
    <location>
        <begin position="687"/>
        <end position="707"/>
    </location>
</feature>
<feature type="transmembrane region" description="Helical" evidence="2">
    <location>
        <begin position="245"/>
        <end position="261"/>
    </location>
</feature>
<comment type="caution">
    <text evidence="3">The sequence shown here is derived from an EMBL/GenBank/DDBJ whole genome shotgun (WGS) entry which is preliminary data.</text>
</comment>
<feature type="transmembrane region" description="Helical" evidence="2">
    <location>
        <begin position="650"/>
        <end position="675"/>
    </location>
</feature>
<feature type="transmembrane region" description="Helical" evidence="2">
    <location>
        <begin position="188"/>
        <end position="212"/>
    </location>
</feature>
<gene>
    <name evidence="3" type="ORF">DC366_04810</name>
</gene>
<feature type="transmembrane region" description="Helical" evidence="2">
    <location>
        <begin position="481"/>
        <end position="498"/>
    </location>
</feature>
<feature type="transmembrane region" description="Helical" evidence="2">
    <location>
        <begin position="292"/>
        <end position="311"/>
    </location>
</feature>
<dbReference type="PIRSF" id="PIRSF035905">
    <property type="entry name" value="UCP035905_mp"/>
    <property type="match status" value="1"/>
</dbReference>
<keyword evidence="2" id="KW-0472">Membrane</keyword>
<dbReference type="OrthoDB" id="5422830at2"/>
<keyword evidence="2" id="KW-0812">Transmembrane</keyword>
<keyword evidence="2" id="KW-1133">Transmembrane helix</keyword>
<evidence type="ECO:0000256" key="2">
    <source>
        <dbReference type="SAM" id="Phobius"/>
    </source>
</evidence>
<reference evidence="3 4" key="1">
    <citation type="submission" date="2018-04" db="EMBL/GenBank/DDBJ databases">
        <title>Pelagivirga bohaiensis gen. nov., sp. nov., a bacterium isolated from the Bohai Sea.</title>
        <authorList>
            <person name="Ji X."/>
        </authorList>
    </citation>
    <scope>NUCLEOTIDE SEQUENCE [LARGE SCALE GENOMIC DNA]</scope>
    <source>
        <strain evidence="3 4">BH-SD19</strain>
    </source>
</reference>
<feature type="transmembrane region" description="Helical" evidence="2">
    <location>
        <begin position="218"/>
        <end position="238"/>
    </location>
</feature>
<feature type="transmembrane region" description="Helical" evidence="2">
    <location>
        <begin position="155"/>
        <end position="176"/>
    </location>
</feature>
<feature type="transmembrane region" description="Helical" evidence="2">
    <location>
        <begin position="622"/>
        <end position="643"/>
    </location>
</feature>
<feature type="transmembrane region" description="Helical" evidence="2">
    <location>
        <begin position="267"/>
        <end position="285"/>
    </location>
</feature>
<dbReference type="PANTHER" id="PTHR38434:SF1">
    <property type="entry name" value="BLL2549 PROTEIN"/>
    <property type="match status" value="1"/>
</dbReference>
<feature type="transmembrane region" description="Helical" evidence="2">
    <location>
        <begin position="317"/>
        <end position="333"/>
    </location>
</feature>
<dbReference type="RefSeq" id="WP_108691063.1">
    <property type="nucleotide sequence ID" value="NZ_QCYH01000002.1"/>
</dbReference>
<sequence>MLTLLTVLGLCLAAIPLAVIYLLVRQSRIVRDLEALKAELAAMRAGAAPQAPAPSVAAPNPWVALKAKEEASRSKPEEPPAKAAPEPADPHPPAEAVQAASAEQDVLPPRAVVFRRERLAELGTWLRENWFLAIAALSLALAGVFLVQYGAENGLLSPALRVSAAIALGLGLIALGERVRRRSGDQSGMTAFLPSALSGAGLVCMFAGILAARQLYGLIGPETAFAGLVATGALALVLGWFYGPLLSSVGILGAMAAPFLVGGDASGPTILFAYFALVTVVGLGIDAARRWAWVSVLSLILGFGAGTLLHLVAGGDIAFLIFAVTLVIASIAIPEQTLMPRHRGAMVSESLALQSSGKGSTIWPEFPTRLAAGATVAATLIAVLLAPAAFWPAVITLGLLFLAITVWARRADALSDLAAVPAAGYLLLLWLVPESGAPVFERFAGWSAPTAQAGLPVLAMLLLAGGVAGSAVAAWRSLRGAPYPVAWTTGAAVFAPVVTEIVDLRWAPSAVIGAEFWALHVLAIAAVMTLLAERHARVAESRDLRVSLLALAALSMVTLALFTVLVGTALTIALAVMAVLAVGLDRRFGLPQLAPFILIGVAVTVWRLVAEPGAPWAMRADLWEVSISYILPFAAFVVGWAVARGQGRTIPALALETALWIIAGTFACVVIGRMLPDGQSFLGLPPYWEASLYGSVWLIAACGQLNLLRRTGPLRRVHFALAGLFGALAAICIGAAVVLFSPLVTSTPVHGPLIFDTLMVAYGVPALLMVLAWRLLRHLDARLRAGFLWTGAALGALCVGLEIRHFWRGDVLSVPGTTPPELYSYTVALMAASALLMLGAVRRRSRALRRLALIGVGLSIAKVFLIDMGSLTGLIRVFAFLGLGLSLVALAWIDRWITAAWGPEDTPQEQESGGGGAV</sequence>
<feature type="transmembrane region" description="Helical" evidence="2">
    <location>
        <begin position="785"/>
        <end position="807"/>
    </location>
</feature>
<feature type="transmembrane region" description="Helical" evidence="2">
    <location>
        <begin position="130"/>
        <end position="149"/>
    </location>
</feature>
<dbReference type="AlphaFoldDB" id="A0A2T7G9K0"/>
<feature type="transmembrane region" description="Helical" evidence="2">
    <location>
        <begin position="6"/>
        <end position="24"/>
    </location>
</feature>
<feature type="transmembrane region" description="Helical" evidence="2">
    <location>
        <begin position="414"/>
        <end position="433"/>
    </location>
</feature>